<feature type="domain" description="GIY-YIG" evidence="3">
    <location>
        <begin position="2"/>
        <end position="83"/>
    </location>
</feature>
<comment type="similarity">
    <text evidence="1">To endonucleases of group I introns of fungi and phage.</text>
</comment>
<dbReference type="SUPFAM" id="SSF82771">
    <property type="entry name" value="GIY-YIG endonuclease"/>
    <property type="match status" value="1"/>
</dbReference>
<dbReference type="GO" id="GO:0003677">
    <property type="term" value="F:DNA binding"/>
    <property type="evidence" value="ECO:0007669"/>
    <property type="project" value="InterPro"/>
</dbReference>
<evidence type="ECO:0000256" key="2">
    <source>
        <dbReference type="SAM" id="MobiDB-lite"/>
    </source>
</evidence>
<feature type="region of interest" description="Disordered" evidence="2">
    <location>
        <begin position="84"/>
        <end position="199"/>
    </location>
</feature>
<dbReference type="SUPFAM" id="SSF64496">
    <property type="entry name" value="DNA-binding domain of intron-encoded endonucleases"/>
    <property type="match status" value="1"/>
</dbReference>
<dbReference type="AlphaFoldDB" id="A0A0F9D720"/>
<proteinExistence type="predicted"/>
<feature type="compositionally biased region" description="Basic and acidic residues" evidence="2">
    <location>
        <begin position="92"/>
        <end position="123"/>
    </location>
</feature>
<organism evidence="4">
    <name type="scientific">marine sediment metagenome</name>
    <dbReference type="NCBI Taxonomy" id="412755"/>
    <lineage>
        <taxon>unclassified sequences</taxon>
        <taxon>metagenomes</taxon>
        <taxon>ecological metagenomes</taxon>
    </lineage>
</organism>
<accession>A0A0F9D720</accession>
<dbReference type="Pfam" id="PF07460">
    <property type="entry name" value="NUMOD3"/>
    <property type="match status" value="3"/>
</dbReference>
<name>A0A0F9D720_9ZZZZ</name>
<dbReference type="PROSITE" id="PS50164">
    <property type="entry name" value="GIY_YIG"/>
    <property type="match status" value="1"/>
</dbReference>
<dbReference type="SMART" id="SM00496">
    <property type="entry name" value="IENR2"/>
    <property type="match status" value="6"/>
</dbReference>
<protein>
    <recommendedName>
        <fullName evidence="3">GIY-YIG domain-containing protein</fullName>
    </recommendedName>
</protein>
<dbReference type="SMART" id="SM00465">
    <property type="entry name" value="GIYc"/>
    <property type="match status" value="1"/>
</dbReference>
<dbReference type="Gene3D" id="3.40.1440.10">
    <property type="entry name" value="GIY-YIG endonuclease"/>
    <property type="match status" value="1"/>
</dbReference>
<dbReference type="InterPro" id="IPR003611">
    <property type="entry name" value="NUMOD3"/>
</dbReference>
<sequence>MKTGIIYIATDTTNNMQYVGQTITTLKKRKSGGYNPYFQNAINKHGNKIEWEIIGELLIEELDLLERCYIWGLSTIYPNGYNFESGGNKNKRISEETRRKLSESHMGEKHFMHGKCHSKETKQKMRVARAGKTNSEKTRRKISKANSGKTRTEETKKKMSKTKKNMSAEIKKKMSKAHKGLKAGVETKKKMSKSRKGEGNFNTKLAESQILEIRAKYATGNYTKVRLANEYGVNGTNIYYIVNCKSWRHI</sequence>
<comment type="caution">
    <text evidence="4">The sequence shown here is derived from an EMBL/GenBank/DDBJ whole genome shotgun (WGS) entry which is preliminary data.</text>
</comment>
<evidence type="ECO:0000259" key="3">
    <source>
        <dbReference type="PROSITE" id="PS50164"/>
    </source>
</evidence>
<gene>
    <name evidence="4" type="ORF">LCGC14_2581490</name>
</gene>
<dbReference type="InterPro" id="IPR000305">
    <property type="entry name" value="GIY-YIG_endonuc"/>
</dbReference>
<dbReference type="InterPro" id="IPR035901">
    <property type="entry name" value="GIY-YIG_endonuc_sf"/>
</dbReference>
<dbReference type="EMBL" id="LAZR01043107">
    <property type="protein sequence ID" value="KKL07888.1"/>
    <property type="molecule type" value="Genomic_DNA"/>
</dbReference>
<reference evidence="4" key="1">
    <citation type="journal article" date="2015" name="Nature">
        <title>Complex archaea that bridge the gap between prokaryotes and eukaryotes.</title>
        <authorList>
            <person name="Spang A."/>
            <person name="Saw J.H."/>
            <person name="Jorgensen S.L."/>
            <person name="Zaremba-Niedzwiedzka K."/>
            <person name="Martijn J."/>
            <person name="Lind A.E."/>
            <person name="van Eijk R."/>
            <person name="Schleper C."/>
            <person name="Guy L."/>
            <person name="Ettema T.J."/>
        </authorList>
    </citation>
    <scope>NUCLEOTIDE SEQUENCE</scope>
</reference>
<evidence type="ECO:0000313" key="4">
    <source>
        <dbReference type="EMBL" id="KKL07888.1"/>
    </source>
</evidence>
<evidence type="ECO:0000256" key="1">
    <source>
        <dbReference type="ARBA" id="ARBA00010045"/>
    </source>
</evidence>